<organism evidence="1 2">
    <name type="scientific">Methanobrevibacter arboriphilus JCM 13429 = DSM 1125</name>
    <dbReference type="NCBI Taxonomy" id="1300164"/>
    <lineage>
        <taxon>Archaea</taxon>
        <taxon>Methanobacteriati</taxon>
        <taxon>Methanobacteriota</taxon>
        <taxon>Methanomada group</taxon>
        <taxon>Methanobacteria</taxon>
        <taxon>Methanobacteriales</taxon>
        <taxon>Methanobacteriaceae</taxon>
        <taxon>Methanobrevibacter</taxon>
    </lineage>
</organism>
<keyword evidence="2" id="KW-1185">Reference proteome</keyword>
<evidence type="ECO:0000313" key="1">
    <source>
        <dbReference type="EMBL" id="OQD59783.1"/>
    </source>
</evidence>
<sequence>MQNKFIALIIVIIIAICGVSAFLLTQGTDNEVNNMTDNSSSNKTVNNVTNNKNINNRNTNFNGNTDENSVTASLNGPEYSAEGKTVNLIWKITNDGNTTITNVLAEDQSSSNNFGSLAPGESKTYSVSLNIPTLAQVKEDFGPDATVSNPFSIGGYSITYVLNGEQFQFNSNSLEIKLV</sequence>
<protein>
    <recommendedName>
        <fullName evidence="3">CARDB domain-containing protein</fullName>
    </recommendedName>
</protein>
<proteinExistence type="predicted"/>
<dbReference type="RefSeq" id="WP_080459407.1">
    <property type="nucleotide sequence ID" value="NZ_BBET01000007.1"/>
</dbReference>
<evidence type="ECO:0008006" key="3">
    <source>
        <dbReference type="Google" id="ProtNLM"/>
    </source>
</evidence>
<dbReference type="Proteomes" id="UP000191661">
    <property type="component" value="Unassembled WGS sequence"/>
</dbReference>
<gene>
    <name evidence="1" type="ORF">MBBAR_1c01820</name>
</gene>
<accession>A0A1V6N5B9</accession>
<dbReference type="EMBL" id="JXMW01000001">
    <property type="protein sequence ID" value="OQD59783.1"/>
    <property type="molecule type" value="Genomic_DNA"/>
</dbReference>
<dbReference type="AlphaFoldDB" id="A0A1V6N5B9"/>
<name>A0A1V6N5B9_METAZ</name>
<dbReference type="OrthoDB" id="81613at2157"/>
<comment type="caution">
    <text evidence="1">The sequence shown here is derived from an EMBL/GenBank/DDBJ whole genome shotgun (WGS) entry which is preliminary data.</text>
</comment>
<reference evidence="1 2" key="1">
    <citation type="submission" date="2014-12" db="EMBL/GenBank/DDBJ databases">
        <title>Genome sequence of Methanobrevibacter arboriphilicus DH1, DSM1125.</title>
        <authorList>
            <person name="Poehlein A."/>
            <person name="Thauer R.K."/>
            <person name="Seedorf H."/>
            <person name="Daniel R."/>
        </authorList>
    </citation>
    <scope>NUCLEOTIDE SEQUENCE [LARGE SCALE GENOMIC DNA]</scope>
    <source>
        <strain evidence="1 2">DH1</strain>
    </source>
</reference>
<evidence type="ECO:0000313" key="2">
    <source>
        <dbReference type="Proteomes" id="UP000191661"/>
    </source>
</evidence>